<reference evidence="1 2" key="1">
    <citation type="submission" date="2019-02" db="EMBL/GenBank/DDBJ databases">
        <title>Deep-cultivation of Planctomycetes and their phenomic and genomic characterization uncovers novel biology.</title>
        <authorList>
            <person name="Wiegand S."/>
            <person name="Jogler M."/>
            <person name="Boedeker C."/>
            <person name="Pinto D."/>
            <person name="Vollmers J."/>
            <person name="Rivas-Marin E."/>
            <person name="Kohn T."/>
            <person name="Peeters S.H."/>
            <person name="Heuer A."/>
            <person name="Rast P."/>
            <person name="Oberbeckmann S."/>
            <person name="Bunk B."/>
            <person name="Jeske O."/>
            <person name="Meyerdierks A."/>
            <person name="Storesund J.E."/>
            <person name="Kallscheuer N."/>
            <person name="Luecker S."/>
            <person name="Lage O.M."/>
            <person name="Pohl T."/>
            <person name="Merkel B.J."/>
            <person name="Hornburger P."/>
            <person name="Mueller R.-W."/>
            <person name="Bruemmer F."/>
            <person name="Labrenz M."/>
            <person name="Spormann A.M."/>
            <person name="Op Den Camp H."/>
            <person name="Overmann J."/>
            <person name="Amann R."/>
            <person name="Jetten M.S.M."/>
            <person name="Mascher T."/>
            <person name="Medema M.H."/>
            <person name="Devos D.P."/>
            <person name="Kaster A.-K."/>
            <person name="Ovreas L."/>
            <person name="Rohde M."/>
            <person name="Galperin M.Y."/>
            <person name="Jogler C."/>
        </authorList>
    </citation>
    <scope>NUCLEOTIDE SEQUENCE [LARGE SCALE GENOMIC DNA]</scope>
    <source>
        <strain evidence="1 2">Poly51</strain>
    </source>
</reference>
<dbReference type="RefSeq" id="WP_146455349.1">
    <property type="nucleotide sequence ID" value="NZ_SJPW01000002.1"/>
</dbReference>
<keyword evidence="2" id="KW-1185">Reference proteome</keyword>
<accession>A0A5C6FEB4</accession>
<proteinExistence type="predicted"/>
<comment type="caution">
    <text evidence="1">The sequence shown here is derived from an EMBL/GenBank/DDBJ whole genome shotgun (WGS) entry which is preliminary data.</text>
</comment>
<dbReference type="OrthoDB" id="283568at2"/>
<sequence>MAINGLQDLSKLSIAQMYAVYLSIARADWMWRRAAVYGVAEPPPGHAAFRPLAYEVFEQRMNLASTVFRGDQSLRDRLSRQAAAYRVDVQAAIAGASKAA</sequence>
<organism evidence="1 2">
    <name type="scientific">Rubripirellula tenax</name>
    <dbReference type="NCBI Taxonomy" id="2528015"/>
    <lineage>
        <taxon>Bacteria</taxon>
        <taxon>Pseudomonadati</taxon>
        <taxon>Planctomycetota</taxon>
        <taxon>Planctomycetia</taxon>
        <taxon>Pirellulales</taxon>
        <taxon>Pirellulaceae</taxon>
        <taxon>Rubripirellula</taxon>
    </lineage>
</organism>
<gene>
    <name evidence="1" type="ORF">Poly51_12240</name>
</gene>
<protein>
    <submittedName>
        <fullName evidence="1">Uncharacterized protein</fullName>
    </submittedName>
</protein>
<dbReference type="AlphaFoldDB" id="A0A5C6FEB4"/>
<name>A0A5C6FEB4_9BACT</name>
<dbReference type="EMBL" id="SJPW01000002">
    <property type="protein sequence ID" value="TWU58446.1"/>
    <property type="molecule type" value="Genomic_DNA"/>
</dbReference>
<dbReference type="Proteomes" id="UP000318288">
    <property type="component" value="Unassembled WGS sequence"/>
</dbReference>
<evidence type="ECO:0000313" key="1">
    <source>
        <dbReference type="EMBL" id="TWU58446.1"/>
    </source>
</evidence>
<evidence type="ECO:0000313" key="2">
    <source>
        <dbReference type="Proteomes" id="UP000318288"/>
    </source>
</evidence>